<dbReference type="AlphaFoldDB" id="A0A6C0DNP9"/>
<protein>
    <submittedName>
        <fullName evidence="1">Uncharacterized protein</fullName>
    </submittedName>
</protein>
<organism evidence="1">
    <name type="scientific">viral metagenome</name>
    <dbReference type="NCBI Taxonomy" id="1070528"/>
    <lineage>
        <taxon>unclassified sequences</taxon>
        <taxon>metagenomes</taxon>
        <taxon>organismal metagenomes</taxon>
    </lineage>
</organism>
<sequence length="556" mass="66120">MSDSISQVSTNTPDIVQQTIGSLQDLFEKYKEDSYMLSKTHHYVVKQLPTLLENTQKAHQQRQLRIEEMTNDQDAFIQTFLNNNQYFYNASTEKFFYYDGVHYQLYGEDDILHHVLTTITRERQLMSWKQSTKRNIMKRIKENYPLLKKSIPETDTIQFVIDLLCPILFSTRTEAKYFLTILGDNIFKKNTSIIHFIHPDSKHFIRELNNMCQIYVGHGSCQTFKHKYHDHDYGTCRLVRIHDSVRHEHVWKSTINTYILDIICVACHYSMRYQSSDNYVETQSSDEVLQSNVFYLKTTEPGQLVDLFIREYLILSRNREGSLGSESPSTSTQTRKTHVITWKNMQYLWKRFLDAKYLPNVIFLQTLKGLLVEKLQDNYEESSDMFLGVSSKFLPAIQRFLQFWGETVVEDESESHFELDELLQLFRKWSENNHENIPHLNEKQVLDLISYFYPHVETEDGKYISKIRNALWDKSMDIQIALDNFKEYTIEFQRGTQQRVSIFDAYQYYCKYYNNASFQGTYTLIASKFYFEKYVIENLAEYIADDKFLKAEWFAV</sequence>
<proteinExistence type="predicted"/>
<dbReference type="EMBL" id="MN739646">
    <property type="protein sequence ID" value="QHT17840.1"/>
    <property type="molecule type" value="Genomic_DNA"/>
</dbReference>
<reference evidence="1" key="1">
    <citation type="journal article" date="2020" name="Nature">
        <title>Giant virus diversity and host interactions through global metagenomics.</title>
        <authorList>
            <person name="Schulz F."/>
            <person name="Roux S."/>
            <person name="Paez-Espino D."/>
            <person name="Jungbluth S."/>
            <person name="Walsh D.A."/>
            <person name="Denef V.J."/>
            <person name="McMahon K.D."/>
            <person name="Konstantinidis K.T."/>
            <person name="Eloe-Fadrosh E.A."/>
            <person name="Kyrpides N.C."/>
            <person name="Woyke T."/>
        </authorList>
    </citation>
    <scope>NUCLEOTIDE SEQUENCE</scope>
    <source>
        <strain evidence="1">GVMAG-M-3300023174-3</strain>
    </source>
</reference>
<evidence type="ECO:0000313" key="1">
    <source>
        <dbReference type="EMBL" id="QHT17840.1"/>
    </source>
</evidence>
<accession>A0A6C0DNP9</accession>
<name>A0A6C0DNP9_9ZZZZ</name>